<keyword evidence="3" id="KW-0274">FAD</keyword>
<dbReference type="OrthoDB" id="3178130at2"/>
<keyword evidence="4" id="KW-0560">Oxidoreductase</keyword>
<proteinExistence type="predicted"/>
<dbReference type="RefSeq" id="WP_066961531.1">
    <property type="nucleotide sequence ID" value="NZ_CP023449.1"/>
</dbReference>
<dbReference type="InterPro" id="IPR027477">
    <property type="entry name" value="Succ_DH/fumarate_Rdtase_cat_sf"/>
</dbReference>
<evidence type="ECO:0000313" key="6">
    <source>
        <dbReference type="EMBL" id="PCE41822.1"/>
    </source>
</evidence>
<evidence type="ECO:0000259" key="5">
    <source>
        <dbReference type="Pfam" id="PF00890"/>
    </source>
</evidence>
<name>A0A2A4FVW9_9SPHN</name>
<dbReference type="Proteomes" id="UP000218934">
    <property type="component" value="Unassembled WGS sequence"/>
</dbReference>
<protein>
    <submittedName>
        <fullName evidence="6">FAD-binding dehydrogenase</fullName>
    </submittedName>
</protein>
<dbReference type="Gene3D" id="3.90.700.10">
    <property type="entry name" value="Succinate dehydrogenase/fumarate reductase flavoprotein, catalytic domain"/>
    <property type="match status" value="1"/>
</dbReference>
<evidence type="ECO:0000256" key="1">
    <source>
        <dbReference type="ARBA" id="ARBA00001974"/>
    </source>
</evidence>
<feature type="domain" description="FAD-dependent oxidoreductase 2 FAD-binding" evidence="5">
    <location>
        <begin position="9"/>
        <end position="426"/>
    </location>
</feature>
<accession>A0A2A4FVW9</accession>
<dbReference type="SUPFAM" id="SSF56425">
    <property type="entry name" value="Succinate dehydrogenase/fumarate reductase flavoprotein, catalytic domain"/>
    <property type="match status" value="1"/>
</dbReference>
<evidence type="ECO:0000313" key="7">
    <source>
        <dbReference type="Proteomes" id="UP000218934"/>
    </source>
</evidence>
<comment type="caution">
    <text evidence="6">The sequence shown here is derived from an EMBL/GenBank/DDBJ whole genome shotgun (WGS) entry which is preliminary data.</text>
</comment>
<dbReference type="InterPro" id="IPR003953">
    <property type="entry name" value="FAD-dep_OxRdtase_2_FAD-bd"/>
</dbReference>
<dbReference type="Gene3D" id="3.50.50.60">
    <property type="entry name" value="FAD/NAD(P)-binding domain"/>
    <property type="match status" value="1"/>
</dbReference>
<dbReference type="KEGG" id="rdi:CMV14_18995"/>
<dbReference type="SUPFAM" id="SSF51905">
    <property type="entry name" value="FAD/NAD(P)-binding domain"/>
    <property type="match status" value="1"/>
</dbReference>
<organism evidence="6 7">
    <name type="scientific">Rhizorhabdus dicambivorans</name>
    <dbReference type="NCBI Taxonomy" id="1850238"/>
    <lineage>
        <taxon>Bacteria</taxon>
        <taxon>Pseudomonadati</taxon>
        <taxon>Pseudomonadota</taxon>
        <taxon>Alphaproteobacteria</taxon>
        <taxon>Sphingomonadales</taxon>
        <taxon>Sphingomonadaceae</taxon>
        <taxon>Rhizorhabdus</taxon>
    </lineage>
</organism>
<keyword evidence="7" id="KW-1185">Reference proteome</keyword>
<dbReference type="PRINTS" id="PR00411">
    <property type="entry name" value="PNDRDTASEI"/>
</dbReference>
<evidence type="ECO:0000256" key="3">
    <source>
        <dbReference type="ARBA" id="ARBA00022827"/>
    </source>
</evidence>
<comment type="cofactor">
    <cofactor evidence="1">
        <name>FAD</name>
        <dbReference type="ChEBI" id="CHEBI:57692"/>
    </cofactor>
</comment>
<keyword evidence="2" id="KW-0285">Flavoprotein</keyword>
<dbReference type="EMBL" id="NWUF01000012">
    <property type="protein sequence ID" value="PCE41822.1"/>
    <property type="molecule type" value="Genomic_DNA"/>
</dbReference>
<evidence type="ECO:0000256" key="4">
    <source>
        <dbReference type="ARBA" id="ARBA00023002"/>
    </source>
</evidence>
<dbReference type="InterPro" id="IPR036188">
    <property type="entry name" value="FAD/NAD-bd_sf"/>
</dbReference>
<dbReference type="InterPro" id="IPR050315">
    <property type="entry name" value="FAD-oxidoreductase_2"/>
</dbReference>
<evidence type="ECO:0000256" key="2">
    <source>
        <dbReference type="ARBA" id="ARBA00022630"/>
    </source>
</evidence>
<reference evidence="6 7" key="1">
    <citation type="submission" date="2017-09" db="EMBL/GenBank/DDBJ databases">
        <title>The Catabolism of 3,6-Dichlorosalicylic acid is Initiated by the Cytochrome P450 Monooxygenase DsmABC in Rhizorhabdus dicambivorans Ndbn-20.</title>
        <authorList>
            <person name="Na L."/>
        </authorList>
    </citation>
    <scope>NUCLEOTIDE SEQUENCE [LARGE SCALE GENOMIC DNA]</scope>
    <source>
        <strain evidence="6 7">Ndbn-20m</strain>
    </source>
</reference>
<dbReference type="PANTHER" id="PTHR43400">
    <property type="entry name" value="FUMARATE REDUCTASE"/>
    <property type="match status" value="1"/>
</dbReference>
<dbReference type="AlphaFoldDB" id="A0A2A4FVW9"/>
<gene>
    <name evidence="6" type="ORF">COO09_13335</name>
</gene>
<dbReference type="Pfam" id="PF00890">
    <property type="entry name" value="FAD_binding_2"/>
    <property type="match status" value="1"/>
</dbReference>
<dbReference type="GO" id="GO:0016491">
    <property type="term" value="F:oxidoreductase activity"/>
    <property type="evidence" value="ECO:0007669"/>
    <property type="project" value="UniProtKB-KW"/>
</dbReference>
<sequence>MQDEQLTFDLIVIGAGMAGLSAAARAAEAGLRVVVIEAAAEVGGSAAMSGGILWTLESTAKMAYHGGGDPAFSALVAQGYRDGVAWLRGRDVHMSNVVNPLNGRGYQADLLGHFAQAVVTVEGAGGIVVRDTRVERLLTDAEGRVVGAHTVHADGEMDIFAPWTLLSTGGFQGSAELREAYLGPNGRSVLLRSNPTSDGAGLRLGTAAGGDAPKGNLGFYGHLVSGSPAWGDPRLFTRLSQYHSDYTVLLNEAGHRFCDESEGDHANTHQTLQQPGGRALMVSDDAIHQAHGVTAVVEVAPPEDRMQVALEHGGEGIVADTLDEIASFAGAHGFDRGQCLATLSDYNRCAREDWENLSPPRVHQPHKPLARAPYYGLIVYPAITFTFAGLRCDDRMRVLRADGAPVGGLLAAGADVGDVYRGGYGGGLAAALTTGLRAAGTVMGG</sequence>
<dbReference type="PANTHER" id="PTHR43400:SF7">
    <property type="entry name" value="FAD-DEPENDENT OXIDOREDUCTASE 2 FAD BINDING DOMAIN-CONTAINING PROTEIN"/>
    <property type="match status" value="1"/>
</dbReference>